<accession>A0A8A3P9H7</accession>
<reference evidence="3" key="1">
    <citation type="submission" date="2020-10" db="EMBL/GenBank/DDBJ databases">
        <title>Genome Sequence of Monilinia vaccinii-corymbosi Sheds Light on Mummy Berry Disease Infection of Blueberry and Mating Type.</title>
        <authorList>
            <person name="Yow A.G."/>
            <person name="Zhang Y."/>
            <person name="Bansal K."/>
            <person name="Eacker S.M."/>
            <person name="Sullivan S."/>
            <person name="Liachko I."/>
            <person name="Cubeta M.A."/>
            <person name="Rollins J.A."/>
            <person name="Ashrafi H."/>
        </authorList>
    </citation>
    <scope>NUCLEOTIDE SEQUENCE</scope>
    <source>
        <strain evidence="3">RL-1</strain>
    </source>
</reference>
<feature type="region of interest" description="Disordered" evidence="1">
    <location>
        <begin position="1"/>
        <end position="39"/>
    </location>
</feature>
<dbReference type="Proteomes" id="UP000672032">
    <property type="component" value="Chromosome 1"/>
</dbReference>
<evidence type="ECO:0000313" key="3">
    <source>
        <dbReference type="EMBL" id="QSZ29447.1"/>
    </source>
</evidence>
<dbReference type="InterPro" id="IPR022617">
    <property type="entry name" value="Rad60/SUMO-like_dom"/>
</dbReference>
<dbReference type="AlphaFoldDB" id="A0A8A3P9H7"/>
<dbReference type="PANTHER" id="PTHR10562">
    <property type="entry name" value="SMALL UBIQUITIN-RELATED MODIFIER"/>
    <property type="match status" value="1"/>
</dbReference>
<evidence type="ECO:0000313" key="4">
    <source>
        <dbReference type="Proteomes" id="UP000672032"/>
    </source>
</evidence>
<evidence type="ECO:0000256" key="1">
    <source>
        <dbReference type="SAM" id="MobiDB-lite"/>
    </source>
</evidence>
<evidence type="ECO:0000259" key="2">
    <source>
        <dbReference type="Pfam" id="PF11976"/>
    </source>
</evidence>
<sequence length="117" mass="12759">MKSPTLDPKTPSRENGPEHGTGNDTGNGTPNDNPKPTNIAITVTDQAGTSITFKIKRARPLAKIIEAYCRNMGIHDPTSVRFFYDGIRIQQEDTADSLEMCVDGRIDVHVFQEGGGD</sequence>
<feature type="compositionally biased region" description="Low complexity" evidence="1">
    <location>
        <begin position="20"/>
        <end position="34"/>
    </location>
</feature>
<dbReference type="InterPro" id="IPR029071">
    <property type="entry name" value="Ubiquitin-like_domsf"/>
</dbReference>
<dbReference type="EMBL" id="CP063405">
    <property type="protein sequence ID" value="QSZ29447.1"/>
    <property type="molecule type" value="Genomic_DNA"/>
</dbReference>
<dbReference type="Gene3D" id="3.10.20.90">
    <property type="entry name" value="Phosphatidylinositol 3-kinase Catalytic Subunit, Chain A, domain 1"/>
    <property type="match status" value="1"/>
</dbReference>
<feature type="domain" description="Rad60/SUMO-like" evidence="2">
    <location>
        <begin position="39"/>
        <end position="109"/>
    </location>
</feature>
<dbReference type="OrthoDB" id="442921at2759"/>
<name>A0A8A3P9H7_9HELO</name>
<proteinExistence type="predicted"/>
<protein>
    <recommendedName>
        <fullName evidence="2">Rad60/SUMO-like domain-containing protein</fullName>
    </recommendedName>
</protein>
<keyword evidence="4" id="KW-1185">Reference proteome</keyword>
<gene>
    <name evidence="3" type="ORF">DSL72_003961</name>
</gene>
<organism evidence="3 4">
    <name type="scientific">Monilinia vaccinii-corymbosi</name>
    <dbReference type="NCBI Taxonomy" id="61207"/>
    <lineage>
        <taxon>Eukaryota</taxon>
        <taxon>Fungi</taxon>
        <taxon>Dikarya</taxon>
        <taxon>Ascomycota</taxon>
        <taxon>Pezizomycotina</taxon>
        <taxon>Leotiomycetes</taxon>
        <taxon>Helotiales</taxon>
        <taxon>Sclerotiniaceae</taxon>
        <taxon>Monilinia</taxon>
    </lineage>
</organism>
<dbReference type="Pfam" id="PF11976">
    <property type="entry name" value="Rad60-SLD"/>
    <property type="match status" value="1"/>
</dbReference>
<dbReference type="SUPFAM" id="SSF54236">
    <property type="entry name" value="Ubiquitin-like"/>
    <property type="match status" value="1"/>
</dbReference>